<organism evidence="1 2">
    <name type="scientific">Durusdinium trenchii</name>
    <dbReference type="NCBI Taxonomy" id="1381693"/>
    <lineage>
        <taxon>Eukaryota</taxon>
        <taxon>Sar</taxon>
        <taxon>Alveolata</taxon>
        <taxon>Dinophyceae</taxon>
        <taxon>Suessiales</taxon>
        <taxon>Symbiodiniaceae</taxon>
        <taxon>Durusdinium</taxon>
    </lineage>
</organism>
<comment type="caution">
    <text evidence="1">The sequence shown here is derived from an EMBL/GenBank/DDBJ whole genome shotgun (WGS) entry which is preliminary data.</text>
</comment>
<gene>
    <name evidence="1" type="ORF">CCMP2556_LOCUS53988</name>
</gene>
<dbReference type="EMBL" id="CAXAMN010028384">
    <property type="protein sequence ID" value="CAK9116389.1"/>
    <property type="molecule type" value="Genomic_DNA"/>
</dbReference>
<evidence type="ECO:0000313" key="1">
    <source>
        <dbReference type="EMBL" id="CAK9116389.1"/>
    </source>
</evidence>
<proteinExistence type="predicted"/>
<keyword evidence="2" id="KW-1185">Reference proteome</keyword>
<dbReference type="Proteomes" id="UP001642484">
    <property type="component" value="Unassembled WGS sequence"/>
</dbReference>
<evidence type="ECO:0000313" key="2">
    <source>
        <dbReference type="Proteomes" id="UP001642484"/>
    </source>
</evidence>
<reference evidence="1 2" key="1">
    <citation type="submission" date="2024-02" db="EMBL/GenBank/DDBJ databases">
        <authorList>
            <person name="Chen Y."/>
            <person name="Shah S."/>
            <person name="Dougan E. K."/>
            <person name="Thang M."/>
            <person name="Chan C."/>
        </authorList>
    </citation>
    <scope>NUCLEOTIDE SEQUENCE [LARGE SCALE GENOMIC DNA]</scope>
</reference>
<accession>A0ABP0SWB1</accession>
<name>A0ABP0SWB1_9DINO</name>
<sequence length="110" mass="11861">MEQGWPKPFAKRWPVLPPVAKCTKERSAHGGPALRPRKAIEAAVLAVGPGPSGSWSLTAPARSVSLADEVNAARHRATQTLVAQTCVVSCCILERWWNFLHTGLGGIFPH</sequence>
<protein>
    <submittedName>
        <fullName evidence="1">Uncharacterized protein</fullName>
    </submittedName>
</protein>